<accession>D3E3N0</accession>
<dbReference type="InterPro" id="IPR018775">
    <property type="entry name" value="RlaP"/>
</dbReference>
<keyword evidence="2" id="KW-1185">Reference proteome</keyword>
<dbReference type="Pfam" id="PF10127">
    <property type="entry name" value="RlaP"/>
    <property type="match status" value="1"/>
</dbReference>
<dbReference type="AlphaFoldDB" id="D3E3N0"/>
<name>D3E3N0_METRM</name>
<dbReference type="EMBL" id="CP001719">
    <property type="protein sequence ID" value="ADC47141.1"/>
    <property type="molecule type" value="Genomic_DNA"/>
</dbReference>
<evidence type="ECO:0000313" key="1">
    <source>
        <dbReference type="EMBL" id="ADC47141.1"/>
    </source>
</evidence>
<organism evidence="1 2">
    <name type="scientific">Methanobrevibacter ruminantium (strain ATCC 35063 / DSM 1093 / JCM 13430 / OCM 146 / M1)</name>
    <name type="common">Methanobacterium ruminantium</name>
    <dbReference type="NCBI Taxonomy" id="634498"/>
    <lineage>
        <taxon>Archaea</taxon>
        <taxon>Methanobacteriati</taxon>
        <taxon>Methanobacteriota</taxon>
        <taxon>Methanomada group</taxon>
        <taxon>Methanobacteria</taxon>
        <taxon>Methanobacteriales</taxon>
        <taxon>Methanobacteriaceae</taxon>
        <taxon>Methanobrevibacter</taxon>
    </lineage>
</organism>
<proteinExistence type="predicted"/>
<reference evidence="1 2" key="1">
    <citation type="journal article" date="2010" name="PLoS ONE">
        <title>The genome sequence of the rumen methanogen Methanobrevibacter ruminantium reveals new possibilities for controlling ruminant methane emissions.</title>
        <authorList>
            <person name="Leahy S.C."/>
            <person name="Kelly W.J."/>
            <person name="Altermann E."/>
            <person name="Ronimus R.S."/>
            <person name="Yeoman C.J."/>
            <person name="Pacheco D.M."/>
            <person name="Li D."/>
            <person name="Kong Z."/>
            <person name="McTavish S."/>
            <person name="Sang C."/>
            <person name="Lambie S.C."/>
            <person name="Janssen P.H."/>
            <person name="Dey D."/>
            <person name="Attwood G.T."/>
        </authorList>
    </citation>
    <scope>NUCLEOTIDE SEQUENCE [LARGE SCALE GENOMIC DNA]</scope>
    <source>
        <strain evidence="2">ATCC 35063 / DSM 1093 / JCM 13430 / OCM 146 / M1</strain>
    </source>
</reference>
<sequence>MGNCDFLNELPDFDKDVLKYHYASIAFNVWKEALDREEMDRKSTKRYLYCIRCILAWKSADLGKDSSISIFELMEDSEINDDLKSDINTLIDYYKSLCKNELDEELIDRLSIWIDDTVKNIKDHYPKKEKKDMSLYDDVLFKVLEIE</sequence>
<evidence type="ECO:0000313" key="2">
    <source>
        <dbReference type="Proteomes" id="UP000008680"/>
    </source>
</evidence>
<dbReference type="PATRIC" id="fig|634498.28.peg.1294"/>
<dbReference type="HOGENOM" id="CLU_1763903_0_0_2"/>
<protein>
    <submittedName>
        <fullName evidence="1">Uncharacterized protein</fullName>
    </submittedName>
</protein>
<dbReference type="Proteomes" id="UP000008680">
    <property type="component" value="Chromosome"/>
</dbReference>
<gene>
    <name evidence="1" type="ordered locus">mru_1291</name>
</gene>
<dbReference type="KEGG" id="mru:mru_1291"/>